<protein>
    <submittedName>
        <fullName evidence="4">Methyl-accepting chemotaxis protein (MCP) signalling domain-containing protein</fullName>
    </submittedName>
</protein>
<keyword evidence="5" id="KW-1185">Reference proteome</keyword>
<evidence type="ECO:0000259" key="3">
    <source>
        <dbReference type="PROSITE" id="PS50111"/>
    </source>
</evidence>
<dbReference type="Proteomes" id="UP000198625">
    <property type="component" value="Unassembled WGS sequence"/>
</dbReference>
<dbReference type="InterPro" id="IPR004089">
    <property type="entry name" value="MCPsignal_dom"/>
</dbReference>
<evidence type="ECO:0000313" key="4">
    <source>
        <dbReference type="EMBL" id="SDY55955.1"/>
    </source>
</evidence>
<evidence type="ECO:0000256" key="1">
    <source>
        <dbReference type="ARBA" id="ARBA00023224"/>
    </source>
</evidence>
<evidence type="ECO:0000256" key="2">
    <source>
        <dbReference type="PROSITE-ProRule" id="PRU00284"/>
    </source>
</evidence>
<dbReference type="SMART" id="SM00283">
    <property type="entry name" value="MA"/>
    <property type="match status" value="1"/>
</dbReference>
<sequence length="275" mass="29839">MTSLLESFVNVAPYINSLTLDDMAVTVTDTEKYLSFVRGKQVPQLVNAGDAILEGSVVNDCLKTGKRIIKKVPAEVAGFPYVACGIPVKENNKITGAVSFVISIDKQEKLLSLAEELSSGLEELTQSSQLIDDGSEKLFEVSNKLSIKSNESNVHIEETDGILKFIQNIANQTNLLGLNAAIEAARVGQEGRGFGVVAQEIRKLALNSSESIQKIEEILKGIKESSNEQSDIISEISLITKNQAEAIKNINSSVQQLYAAINLIVEEAKDLTNEE</sequence>
<dbReference type="AlphaFoldDB" id="A0A1H3KWA8"/>
<accession>A0A1H3KWA8</accession>
<dbReference type="EMBL" id="FNQE01000002">
    <property type="protein sequence ID" value="SDY55955.1"/>
    <property type="molecule type" value="Genomic_DNA"/>
</dbReference>
<evidence type="ECO:0000313" key="5">
    <source>
        <dbReference type="Proteomes" id="UP000198625"/>
    </source>
</evidence>
<dbReference type="PANTHER" id="PTHR32089:SF112">
    <property type="entry name" value="LYSOZYME-LIKE PROTEIN-RELATED"/>
    <property type="match status" value="1"/>
</dbReference>
<dbReference type="OrthoDB" id="9807021at2"/>
<dbReference type="GO" id="GO:0007165">
    <property type="term" value="P:signal transduction"/>
    <property type="evidence" value="ECO:0007669"/>
    <property type="project" value="UniProtKB-KW"/>
</dbReference>
<reference evidence="5" key="1">
    <citation type="submission" date="2016-10" db="EMBL/GenBank/DDBJ databases">
        <authorList>
            <person name="Varghese N."/>
            <person name="Submissions S."/>
        </authorList>
    </citation>
    <scope>NUCLEOTIDE SEQUENCE [LARGE SCALE GENOMIC DNA]</scope>
    <source>
        <strain evidence="5">DSM 21650</strain>
    </source>
</reference>
<dbReference type="PANTHER" id="PTHR32089">
    <property type="entry name" value="METHYL-ACCEPTING CHEMOTAXIS PROTEIN MCPB"/>
    <property type="match status" value="1"/>
</dbReference>
<proteinExistence type="predicted"/>
<dbReference type="GO" id="GO:0016020">
    <property type="term" value="C:membrane"/>
    <property type="evidence" value="ECO:0007669"/>
    <property type="project" value="InterPro"/>
</dbReference>
<dbReference type="RefSeq" id="WP_091726281.1">
    <property type="nucleotide sequence ID" value="NZ_FNQE01000002.1"/>
</dbReference>
<dbReference type="PROSITE" id="PS50111">
    <property type="entry name" value="CHEMOTAXIS_TRANSDUC_2"/>
    <property type="match status" value="1"/>
</dbReference>
<dbReference type="Gene3D" id="1.10.287.950">
    <property type="entry name" value="Methyl-accepting chemotaxis protein"/>
    <property type="match status" value="1"/>
</dbReference>
<dbReference type="STRING" id="415015.SAMN05660462_00330"/>
<dbReference type="Pfam" id="PF00015">
    <property type="entry name" value="MCPsignal"/>
    <property type="match status" value="1"/>
</dbReference>
<organism evidence="4 5">
    <name type="scientific">Proteiniborus ethanoligenes</name>
    <dbReference type="NCBI Taxonomy" id="415015"/>
    <lineage>
        <taxon>Bacteria</taxon>
        <taxon>Bacillati</taxon>
        <taxon>Bacillota</taxon>
        <taxon>Clostridia</taxon>
        <taxon>Eubacteriales</taxon>
        <taxon>Proteiniborus</taxon>
    </lineage>
</organism>
<feature type="domain" description="Methyl-accepting transducer" evidence="3">
    <location>
        <begin position="157"/>
        <end position="275"/>
    </location>
</feature>
<name>A0A1H3KWA8_9FIRM</name>
<dbReference type="SUPFAM" id="SSF58104">
    <property type="entry name" value="Methyl-accepting chemotaxis protein (MCP) signaling domain"/>
    <property type="match status" value="1"/>
</dbReference>
<gene>
    <name evidence="4" type="ORF">SAMN05660462_00330</name>
</gene>
<keyword evidence="1 2" id="KW-0807">Transducer</keyword>